<feature type="region of interest" description="Disordered" evidence="1">
    <location>
        <begin position="230"/>
        <end position="259"/>
    </location>
</feature>
<name>A0ABP1E9B6_9APHY</name>
<feature type="transmembrane region" description="Helical" evidence="2">
    <location>
        <begin position="20"/>
        <end position="40"/>
    </location>
</feature>
<feature type="region of interest" description="Disordered" evidence="1">
    <location>
        <begin position="93"/>
        <end position="147"/>
    </location>
</feature>
<evidence type="ECO:0000313" key="3">
    <source>
        <dbReference type="EMBL" id="CAL1716612.1"/>
    </source>
</evidence>
<accession>A0ABP1E9B6</accession>
<dbReference type="Proteomes" id="UP001497453">
    <property type="component" value="Chromosome 9"/>
</dbReference>
<evidence type="ECO:0000313" key="4">
    <source>
        <dbReference type="Proteomes" id="UP001497453"/>
    </source>
</evidence>
<keyword evidence="4" id="KW-1185">Reference proteome</keyword>
<sequence length="350" mass="38382">MSSAQADSQAQGHASSARTLAIAIPIVAGVALLVAVPFILTCYRRRKASRANDAEKASRGHTRNVSDTSQPLLGKPFRSERLSSVYVTSDDHLPLQQPQPVERAASPVSLPSPLNTHPNHFFSAPKHDSPPSQPQSIPMSTLPQPHQSLERTTTVDLLRRPSYLTHPRLAPTLSQKSQRAKNRGQQPMLARLASARSKRSSHADDESTSPSSVYSQASATTSVWHNIERPWHSDDEAPPVPSLPTIPASPVLGHDYHSSPDMDDNEVLLHPDIKMALPLHYNTYWTKVLGDDLTPTSKGPTVRLNPDSIDSHPPRQVSDPPATYSVPQYGIVSKEGRTEHWDSLTLASRR</sequence>
<feature type="region of interest" description="Disordered" evidence="1">
    <location>
        <begin position="49"/>
        <end position="75"/>
    </location>
</feature>
<proteinExistence type="predicted"/>
<organism evidence="3 4">
    <name type="scientific">Somion occarium</name>
    <dbReference type="NCBI Taxonomy" id="3059160"/>
    <lineage>
        <taxon>Eukaryota</taxon>
        <taxon>Fungi</taxon>
        <taxon>Dikarya</taxon>
        <taxon>Basidiomycota</taxon>
        <taxon>Agaricomycotina</taxon>
        <taxon>Agaricomycetes</taxon>
        <taxon>Polyporales</taxon>
        <taxon>Cerrenaceae</taxon>
        <taxon>Somion</taxon>
    </lineage>
</organism>
<reference evidence="4" key="1">
    <citation type="submission" date="2024-04" db="EMBL/GenBank/DDBJ databases">
        <authorList>
            <person name="Shaw F."/>
            <person name="Minotto A."/>
        </authorList>
    </citation>
    <scope>NUCLEOTIDE SEQUENCE [LARGE SCALE GENOMIC DNA]</scope>
</reference>
<keyword evidence="2" id="KW-0812">Transmembrane</keyword>
<feature type="region of interest" description="Disordered" evidence="1">
    <location>
        <begin position="295"/>
        <end position="331"/>
    </location>
</feature>
<evidence type="ECO:0000256" key="1">
    <source>
        <dbReference type="SAM" id="MobiDB-lite"/>
    </source>
</evidence>
<feature type="region of interest" description="Disordered" evidence="1">
    <location>
        <begin position="164"/>
        <end position="217"/>
    </location>
</feature>
<dbReference type="EMBL" id="OZ037952">
    <property type="protein sequence ID" value="CAL1716612.1"/>
    <property type="molecule type" value="Genomic_DNA"/>
</dbReference>
<keyword evidence="2" id="KW-0472">Membrane</keyword>
<protein>
    <submittedName>
        <fullName evidence="3">Uncharacterized protein</fullName>
    </submittedName>
</protein>
<feature type="compositionally biased region" description="Polar residues" evidence="1">
    <location>
        <begin position="208"/>
        <end position="217"/>
    </location>
</feature>
<gene>
    <name evidence="3" type="ORF">GFSPODELE1_LOCUS10834</name>
</gene>
<keyword evidence="2" id="KW-1133">Transmembrane helix</keyword>
<evidence type="ECO:0000256" key="2">
    <source>
        <dbReference type="SAM" id="Phobius"/>
    </source>
</evidence>